<dbReference type="PANTHER" id="PTHR10142:SF0">
    <property type="entry name" value="DNA REPAIR PROTEIN COMPLEMENTING XP-A CELLS"/>
    <property type="match status" value="1"/>
</dbReference>
<feature type="domain" description="XPA C-terminal" evidence="11">
    <location>
        <begin position="129"/>
        <end position="179"/>
    </location>
</feature>
<keyword evidence="9" id="KW-0539">Nucleus</keyword>
<evidence type="ECO:0000313" key="12">
    <source>
        <dbReference type="EMBL" id="CAH3014653.1"/>
    </source>
</evidence>
<name>A0ABN8LG95_9CNID</name>
<keyword evidence="8" id="KW-0234">DNA repair</keyword>
<evidence type="ECO:0000256" key="5">
    <source>
        <dbReference type="ARBA" id="ARBA00022771"/>
    </source>
</evidence>
<feature type="compositionally biased region" description="Polar residues" evidence="10">
    <location>
        <begin position="45"/>
        <end position="58"/>
    </location>
</feature>
<evidence type="ECO:0000313" key="13">
    <source>
        <dbReference type="Proteomes" id="UP001159427"/>
    </source>
</evidence>
<dbReference type="Pfam" id="PF01286">
    <property type="entry name" value="XPA_N"/>
    <property type="match status" value="1"/>
</dbReference>
<evidence type="ECO:0000256" key="2">
    <source>
        <dbReference type="ARBA" id="ARBA00005548"/>
    </source>
</evidence>
<comment type="subcellular location">
    <subcellularLocation>
        <location evidence="1">Nucleus</location>
    </subcellularLocation>
</comment>
<feature type="compositionally biased region" description="Basic and acidic residues" evidence="10">
    <location>
        <begin position="35"/>
        <end position="44"/>
    </location>
</feature>
<comment type="similarity">
    <text evidence="2">Belongs to the XPA family.</text>
</comment>
<dbReference type="PANTHER" id="PTHR10142">
    <property type="entry name" value="DNA REPAIR PROTEIN COMPLEMENTING XP-A CELLS"/>
    <property type="match status" value="1"/>
</dbReference>
<feature type="region of interest" description="Disordered" evidence="10">
    <location>
        <begin position="226"/>
        <end position="252"/>
    </location>
</feature>
<organism evidence="12 13">
    <name type="scientific">Porites evermanni</name>
    <dbReference type="NCBI Taxonomy" id="104178"/>
    <lineage>
        <taxon>Eukaryota</taxon>
        <taxon>Metazoa</taxon>
        <taxon>Cnidaria</taxon>
        <taxon>Anthozoa</taxon>
        <taxon>Hexacorallia</taxon>
        <taxon>Scleractinia</taxon>
        <taxon>Fungiina</taxon>
        <taxon>Poritidae</taxon>
        <taxon>Porites</taxon>
    </lineage>
</organism>
<dbReference type="NCBIfam" id="TIGR00598">
    <property type="entry name" value="rad14"/>
    <property type="match status" value="1"/>
</dbReference>
<dbReference type="EMBL" id="CALNXI010000012">
    <property type="protein sequence ID" value="CAH3014653.1"/>
    <property type="molecule type" value="Genomic_DNA"/>
</dbReference>
<protein>
    <recommendedName>
        <fullName evidence="11">XPA C-terminal domain-containing protein</fullName>
    </recommendedName>
</protein>
<dbReference type="InterPro" id="IPR009061">
    <property type="entry name" value="DNA-bd_dom_put_sf"/>
</dbReference>
<dbReference type="InterPro" id="IPR022656">
    <property type="entry name" value="XPA_C"/>
</dbReference>
<comment type="caution">
    <text evidence="12">The sequence shown here is derived from an EMBL/GenBank/DDBJ whole genome shotgun (WGS) entry which is preliminary data.</text>
</comment>
<evidence type="ECO:0000256" key="9">
    <source>
        <dbReference type="ARBA" id="ARBA00023242"/>
    </source>
</evidence>
<evidence type="ECO:0000256" key="10">
    <source>
        <dbReference type="SAM" id="MobiDB-lite"/>
    </source>
</evidence>
<keyword evidence="4" id="KW-0227">DNA damage</keyword>
<evidence type="ECO:0000256" key="8">
    <source>
        <dbReference type="ARBA" id="ARBA00023204"/>
    </source>
</evidence>
<evidence type="ECO:0000256" key="1">
    <source>
        <dbReference type="ARBA" id="ARBA00004123"/>
    </source>
</evidence>
<dbReference type="Proteomes" id="UP001159427">
    <property type="component" value="Unassembled WGS sequence"/>
</dbReference>
<dbReference type="Gene3D" id="3.90.530.10">
    <property type="entry name" value="XPA C-terminal domain"/>
    <property type="match status" value="1"/>
</dbReference>
<accession>A0ABN8LG95</accession>
<keyword evidence="13" id="KW-1185">Reference proteome</keyword>
<feature type="region of interest" description="Disordered" evidence="10">
    <location>
        <begin position="26"/>
        <end position="65"/>
    </location>
</feature>
<evidence type="ECO:0000259" key="11">
    <source>
        <dbReference type="Pfam" id="PF05181"/>
    </source>
</evidence>
<dbReference type="InterPro" id="IPR000465">
    <property type="entry name" value="XPA/RAD14"/>
</dbReference>
<proteinExistence type="inferred from homology"/>
<gene>
    <name evidence="12" type="ORF">PEVE_00003331</name>
</gene>
<evidence type="ECO:0000256" key="4">
    <source>
        <dbReference type="ARBA" id="ARBA00022763"/>
    </source>
</evidence>
<keyword evidence="5" id="KW-0863">Zinc-finger</keyword>
<evidence type="ECO:0000256" key="3">
    <source>
        <dbReference type="ARBA" id="ARBA00022723"/>
    </source>
</evidence>
<dbReference type="CDD" id="cd21076">
    <property type="entry name" value="DBD_XPA"/>
    <property type="match status" value="1"/>
</dbReference>
<dbReference type="InterPro" id="IPR037129">
    <property type="entry name" value="XPA_sf"/>
</dbReference>
<reference evidence="12 13" key="1">
    <citation type="submission" date="2022-05" db="EMBL/GenBank/DDBJ databases">
        <authorList>
            <consortium name="Genoscope - CEA"/>
            <person name="William W."/>
        </authorList>
    </citation>
    <scope>NUCLEOTIDE SEQUENCE [LARGE SCALE GENOMIC DNA]</scope>
</reference>
<keyword evidence="7" id="KW-0238">DNA-binding</keyword>
<dbReference type="SUPFAM" id="SSF46955">
    <property type="entry name" value="Putative DNA-binding domain"/>
    <property type="match status" value="1"/>
</dbReference>
<evidence type="ECO:0000256" key="7">
    <source>
        <dbReference type="ARBA" id="ARBA00023125"/>
    </source>
</evidence>
<keyword evidence="3" id="KW-0479">Metal-binding</keyword>
<dbReference type="InterPro" id="IPR022652">
    <property type="entry name" value="Znf_XPA_CS"/>
</dbReference>
<sequence>MAEIKLTDAQKARIERNRQRALMLRNARLSSRPYPEIRSHDQESTRTSQVSTSNSTTAHAIDTGGGFLLDPDDEETLDIAQKNLVEDPAPVLGGHQIHCSECQKEFLTSYLYKHFEVSVCDNCRDREGKHTLITKTEAKEQFVLKDCDFDGRQPALKFILKKNPHYSRGEMKLYLKSQVIQRSHEVWGGEAGLEEAKEDKAEKREVQKQRRFDKKVKELRRAVRTSTWKKDTSRHEHEFPEAGQEGGEVYDEETDTWTKTCKTCGYQLTYEKM</sequence>
<evidence type="ECO:0000256" key="6">
    <source>
        <dbReference type="ARBA" id="ARBA00022833"/>
    </source>
</evidence>
<keyword evidence="6" id="KW-0862">Zinc</keyword>
<dbReference type="Pfam" id="PF05181">
    <property type="entry name" value="XPA_C"/>
    <property type="match status" value="1"/>
</dbReference>
<feature type="compositionally biased region" description="Basic and acidic residues" evidence="10">
    <location>
        <begin position="228"/>
        <end position="240"/>
    </location>
</feature>
<dbReference type="SUPFAM" id="SSF57716">
    <property type="entry name" value="Glucocorticoid receptor-like (DNA-binding domain)"/>
    <property type="match status" value="1"/>
</dbReference>